<organism evidence="1 2">
    <name type="scientific">Ulvibacter litoralis</name>
    <dbReference type="NCBI Taxonomy" id="227084"/>
    <lineage>
        <taxon>Bacteria</taxon>
        <taxon>Pseudomonadati</taxon>
        <taxon>Bacteroidota</taxon>
        <taxon>Flavobacteriia</taxon>
        <taxon>Flavobacteriales</taxon>
        <taxon>Flavobacteriaceae</taxon>
        <taxon>Ulvibacter</taxon>
    </lineage>
</organism>
<dbReference type="SUPFAM" id="SSF46458">
    <property type="entry name" value="Globin-like"/>
    <property type="match status" value="1"/>
</dbReference>
<evidence type="ECO:0000313" key="1">
    <source>
        <dbReference type="EMBL" id="SDE71603.1"/>
    </source>
</evidence>
<dbReference type="STRING" id="227084.SAMN05421855_102372"/>
<sequence length="131" mass="15548">MKKEDIKNREDVFLLVTTFYEKVRKNELLGPVFNSVITDWEHHFEHLTDFWQSNLFFEKTYKGNPMLKHAEVDKKVGGTINEMHFGVWLQLWFETLDQLFEGDVALIAKNRARNMGTFLHIKIFEARAIKS</sequence>
<dbReference type="GO" id="GO:0020037">
    <property type="term" value="F:heme binding"/>
    <property type="evidence" value="ECO:0007669"/>
    <property type="project" value="InterPro"/>
</dbReference>
<dbReference type="Proteomes" id="UP000199321">
    <property type="component" value="Unassembled WGS sequence"/>
</dbReference>
<keyword evidence="2" id="KW-1185">Reference proteome</keyword>
<dbReference type="InterPro" id="IPR009050">
    <property type="entry name" value="Globin-like_sf"/>
</dbReference>
<accession>A0A1G7F6N7</accession>
<evidence type="ECO:0000313" key="2">
    <source>
        <dbReference type="Proteomes" id="UP000199321"/>
    </source>
</evidence>
<dbReference type="EMBL" id="FNBA01000002">
    <property type="protein sequence ID" value="SDE71603.1"/>
    <property type="molecule type" value="Genomic_DNA"/>
</dbReference>
<dbReference type="CDD" id="cd08916">
    <property type="entry name" value="TrHb3_P"/>
    <property type="match status" value="1"/>
</dbReference>
<reference evidence="1 2" key="1">
    <citation type="submission" date="2016-10" db="EMBL/GenBank/DDBJ databases">
        <authorList>
            <person name="de Groot N.N."/>
        </authorList>
    </citation>
    <scope>NUCLEOTIDE SEQUENCE [LARGE SCALE GENOMIC DNA]</scope>
    <source>
        <strain evidence="1 2">DSM 16195</strain>
    </source>
</reference>
<dbReference type="Gene3D" id="1.10.490.10">
    <property type="entry name" value="Globins"/>
    <property type="match status" value="1"/>
</dbReference>
<proteinExistence type="predicted"/>
<gene>
    <name evidence="1" type="ORF">SAMN05421855_102372</name>
</gene>
<dbReference type="AlphaFoldDB" id="A0A1G7F6N7"/>
<dbReference type="GO" id="GO:0019825">
    <property type="term" value="F:oxygen binding"/>
    <property type="evidence" value="ECO:0007669"/>
    <property type="project" value="InterPro"/>
</dbReference>
<name>A0A1G7F6N7_9FLAO</name>
<dbReference type="RefSeq" id="WP_093142796.1">
    <property type="nucleotide sequence ID" value="NZ_BMWO01000002.1"/>
</dbReference>
<protein>
    <submittedName>
        <fullName evidence="1">Hemoglobin</fullName>
    </submittedName>
</protein>
<dbReference type="InterPro" id="IPR012292">
    <property type="entry name" value="Globin/Proto"/>
</dbReference>
<dbReference type="OrthoDB" id="25954at2"/>